<dbReference type="AlphaFoldDB" id="A0A5B7EA77"/>
<evidence type="ECO:0000313" key="1">
    <source>
        <dbReference type="EMBL" id="MPC29823.1"/>
    </source>
</evidence>
<dbReference type="EMBL" id="VSRR010002142">
    <property type="protein sequence ID" value="MPC29823.1"/>
    <property type="molecule type" value="Genomic_DNA"/>
</dbReference>
<sequence>MHTQSYKFVKFNPIKTNGLDNSETVKPNIDKQYNLLLLAKQSLLVEQDGLEPSETKGFQFLCEADTEFERISLYVHEKVILRQATFNLILVEPVYLDPRCTHRPEQLRVEQEGQVMYEALFHSVYIFYSYTKI</sequence>
<organism evidence="1 2">
    <name type="scientific">Portunus trituberculatus</name>
    <name type="common">Swimming crab</name>
    <name type="synonym">Neptunus trituberculatus</name>
    <dbReference type="NCBI Taxonomy" id="210409"/>
    <lineage>
        <taxon>Eukaryota</taxon>
        <taxon>Metazoa</taxon>
        <taxon>Ecdysozoa</taxon>
        <taxon>Arthropoda</taxon>
        <taxon>Crustacea</taxon>
        <taxon>Multicrustacea</taxon>
        <taxon>Malacostraca</taxon>
        <taxon>Eumalacostraca</taxon>
        <taxon>Eucarida</taxon>
        <taxon>Decapoda</taxon>
        <taxon>Pleocyemata</taxon>
        <taxon>Brachyura</taxon>
        <taxon>Eubrachyura</taxon>
        <taxon>Portunoidea</taxon>
        <taxon>Portunidae</taxon>
        <taxon>Portuninae</taxon>
        <taxon>Portunus</taxon>
    </lineage>
</organism>
<keyword evidence="2" id="KW-1185">Reference proteome</keyword>
<protein>
    <submittedName>
        <fullName evidence="1">Uncharacterized protein</fullName>
    </submittedName>
</protein>
<reference evidence="1 2" key="1">
    <citation type="submission" date="2019-05" db="EMBL/GenBank/DDBJ databases">
        <title>Another draft genome of Portunus trituberculatus and its Hox gene families provides insights of decapod evolution.</title>
        <authorList>
            <person name="Jeong J.-H."/>
            <person name="Song I."/>
            <person name="Kim S."/>
            <person name="Choi T."/>
            <person name="Kim D."/>
            <person name="Ryu S."/>
            <person name="Kim W."/>
        </authorList>
    </citation>
    <scope>NUCLEOTIDE SEQUENCE [LARGE SCALE GENOMIC DNA]</scope>
    <source>
        <tissue evidence="1">Muscle</tissue>
    </source>
</reference>
<dbReference type="Proteomes" id="UP000324222">
    <property type="component" value="Unassembled WGS sequence"/>
</dbReference>
<name>A0A5B7EA77_PORTR</name>
<evidence type="ECO:0000313" key="2">
    <source>
        <dbReference type="Proteomes" id="UP000324222"/>
    </source>
</evidence>
<comment type="caution">
    <text evidence="1">The sequence shown here is derived from an EMBL/GenBank/DDBJ whole genome shotgun (WGS) entry which is preliminary data.</text>
</comment>
<gene>
    <name evidence="1" type="ORF">E2C01_023073</name>
</gene>
<proteinExistence type="predicted"/>
<accession>A0A5B7EA77</accession>